<evidence type="ECO:0000256" key="3">
    <source>
        <dbReference type="ARBA" id="ARBA00022801"/>
    </source>
</evidence>
<dbReference type="GO" id="GO:0000139">
    <property type="term" value="C:Golgi membrane"/>
    <property type="evidence" value="ECO:0007669"/>
    <property type="project" value="TreeGrafter"/>
</dbReference>
<dbReference type="InterPro" id="IPR037094">
    <property type="entry name" value="Glyco_hydro_38_cen_sf"/>
</dbReference>
<sequence length="951" mass="109449">PPWIANKRFWNYVYDNRYETLMRNAKWPPLKVILIPRSHVNSIWKQSFENLHKNSARKIISNMVKKLQFYTNLTFSWNEVSHLSQWWQRASQKSRTALRKLLEEGRLEITTGLWVETDEATSHLFGIVHQLIEGHQWLLYNLNYSPEVAWLTNSVAHSPTLPYLLSASGISNLVVTNLHFSWQQYLTEYQYTDFIWIQSWDTDKTAHTNLNGFLNRIGNDRLPKHSVITHFLPFNSDDYSACGPQGETCETDFNFVDHTNNQDINTFNVKEKSERLLEQYSKTGTTSPQNVVISPMGRECSYESQTEFDFQYNNYQKIADYVNINHEIYKATIEFGTSKDYFESILSKQNSFPTLKGDFLNFADISDGSPAYWTGYFTTRPQFKTVLRRLHSTLRSAEILFAFALNLNAFQSYRVSTLYEPLLNAREAVARLQDRNVVGGTLTAKALSYAQQQIINTARDCWYIQETAVSLLSSHPTQNETYLEKYIYKEGEFITSYKSVTPGDQVYVFNSLNHERVEVVELVTRHPNVRIVDHKGKVVQIQINPVWKFGFEKVIRISSQFFKVSFVASVPPLAFLLFKIEGIRHAMDNAATIYCTSCIIDKVDDDSDFLFNVRSLETGDIQLENYKHRLTIDEYTGLLKSVTQKSTLEKLIVIDFGAFKSANDHSGMFLFNTNISQPIEDILSPFLQNSKSKIIIIVSGQITTELTVLYGSFLHHTIKIFNLRNSPLSDVIALSTRVDFNAEAKHREMDVFMSIQTDISNGQPPEIYIDNNGFQQTARAINVSRRVESNVYPFTSIAYIQDHKTRLTLVTDHAQGVTVLQEGQIVLMLDRSVHSDDNRGSNEGIAENSATIHTHYLLLDNLIEPINNYDESIFRSNFKLPSHTALYLANTVNYNLDIYFIDANRTHLCHYAFMPLIKTSFPCDVTLINYRAVLNRGIPERYIPNSALMTL</sequence>
<name>A0A8S4QTL0_9NEOP</name>
<dbReference type="InterPro" id="IPR050843">
    <property type="entry name" value="Glycosyl_Hydrlase_38"/>
</dbReference>
<dbReference type="InterPro" id="IPR011682">
    <property type="entry name" value="Glyco_hydro_38_C"/>
</dbReference>
<protein>
    <recommendedName>
        <fullName evidence="6">Alpha-mannosidase</fullName>
        <ecNumber evidence="6">3.2.1.-</ecNumber>
    </recommendedName>
</protein>
<dbReference type="PANTHER" id="PTHR11607">
    <property type="entry name" value="ALPHA-MANNOSIDASE"/>
    <property type="match status" value="1"/>
</dbReference>
<evidence type="ECO:0000313" key="8">
    <source>
        <dbReference type="EMBL" id="CAH2218313.1"/>
    </source>
</evidence>
<dbReference type="GO" id="GO:0006491">
    <property type="term" value="P:N-glycan processing"/>
    <property type="evidence" value="ECO:0007669"/>
    <property type="project" value="TreeGrafter"/>
</dbReference>
<dbReference type="SUPFAM" id="SSF88713">
    <property type="entry name" value="Glycoside hydrolase/deacetylase"/>
    <property type="match status" value="1"/>
</dbReference>
<dbReference type="AlphaFoldDB" id="A0A8S4QTL0"/>
<dbReference type="InterPro" id="IPR027291">
    <property type="entry name" value="Glyco_hydro_38_N_sf"/>
</dbReference>
<keyword evidence="9" id="KW-1185">Reference proteome</keyword>
<accession>A0A8S4QTL0</accession>
<dbReference type="Pfam" id="PF09261">
    <property type="entry name" value="Alpha-mann_mid"/>
    <property type="match status" value="1"/>
</dbReference>
<evidence type="ECO:0000256" key="5">
    <source>
        <dbReference type="ARBA" id="ARBA00023295"/>
    </source>
</evidence>
<keyword evidence="4 6" id="KW-0862">Zinc</keyword>
<keyword evidence="3 6" id="KW-0378">Hydrolase</keyword>
<dbReference type="Gene3D" id="2.70.98.30">
    <property type="entry name" value="Golgi alpha-mannosidase II, domain 4"/>
    <property type="match status" value="1"/>
</dbReference>
<reference evidence="8" key="1">
    <citation type="submission" date="2022-03" db="EMBL/GenBank/DDBJ databases">
        <authorList>
            <person name="Lindestad O."/>
        </authorList>
    </citation>
    <scope>NUCLEOTIDE SEQUENCE</scope>
</reference>
<dbReference type="InterPro" id="IPR028995">
    <property type="entry name" value="Glyco_hydro_57/38_cen_sf"/>
</dbReference>
<dbReference type="InterPro" id="IPR013780">
    <property type="entry name" value="Glyco_hydro_b"/>
</dbReference>
<dbReference type="Gene3D" id="2.60.40.1180">
    <property type="entry name" value="Golgi alpha-mannosidase II"/>
    <property type="match status" value="1"/>
</dbReference>
<comment type="similarity">
    <text evidence="1 6">Belongs to the glycosyl hydrolase 38 family.</text>
</comment>
<keyword evidence="2 6" id="KW-0479">Metal-binding</keyword>
<dbReference type="Gene3D" id="3.20.110.10">
    <property type="entry name" value="Glycoside hydrolase 38, N terminal domain"/>
    <property type="match status" value="1"/>
</dbReference>
<dbReference type="Proteomes" id="UP000838756">
    <property type="component" value="Unassembled WGS sequence"/>
</dbReference>
<dbReference type="SUPFAM" id="SSF74650">
    <property type="entry name" value="Galactose mutarotase-like"/>
    <property type="match status" value="1"/>
</dbReference>
<organism evidence="8 9">
    <name type="scientific">Pararge aegeria aegeria</name>
    <dbReference type="NCBI Taxonomy" id="348720"/>
    <lineage>
        <taxon>Eukaryota</taxon>
        <taxon>Metazoa</taxon>
        <taxon>Ecdysozoa</taxon>
        <taxon>Arthropoda</taxon>
        <taxon>Hexapoda</taxon>
        <taxon>Insecta</taxon>
        <taxon>Pterygota</taxon>
        <taxon>Neoptera</taxon>
        <taxon>Endopterygota</taxon>
        <taxon>Lepidoptera</taxon>
        <taxon>Glossata</taxon>
        <taxon>Ditrysia</taxon>
        <taxon>Papilionoidea</taxon>
        <taxon>Nymphalidae</taxon>
        <taxon>Satyrinae</taxon>
        <taxon>Satyrini</taxon>
        <taxon>Parargina</taxon>
        <taxon>Pararge</taxon>
    </lineage>
</organism>
<dbReference type="InterPro" id="IPR011013">
    <property type="entry name" value="Gal_mutarotase_sf_dom"/>
</dbReference>
<dbReference type="PANTHER" id="PTHR11607:SF70">
    <property type="entry name" value="ALPHA-MANNOSIDASE"/>
    <property type="match status" value="1"/>
</dbReference>
<dbReference type="SMART" id="SM00872">
    <property type="entry name" value="Alpha-mann_mid"/>
    <property type="match status" value="1"/>
</dbReference>
<feature type="non-terminal residue" evidence="8">
    <location>
        <position position="951"/>
    </location>
</feature>
<evidence type="ECO:0000256" key="4">
    <source>
        <dbReference type="ARBA" id="ARBA00022833"/>
    </source>
</evidence>
<proteinExistence type="inferred from homology"/>
<comment type="cofactor">
    <cofactor evidence="6">
        <name>Zn(2+)</name>
        <dbReference type="ChEBI" id="CHEBI:29105"/>
    </cofactor>
    <text evidence="6">Binds 1 zinc ion per subunit.</text>
</comment>
<evidence type="ECO:0000256" key="6">
    <source>
        <dbReference type="RuleBase" id="RU361199"/>
    </source>
</evidence>
<evidence type="ECO:0000256" key="2">
    <source>
        <dbReference type="ARBA" id="ARBA00022723"/>
    </source>
</evidence>
<feature type="non-terminal residue" evidence="8">
    <location>
        <position position="1"/>
    </location>
</feature>
<dbReference type="GO" id="GO:0004559">
    <property type="term" value="F:alpha-mannosidase activity"/>
    <property type="evidence" value="ECO:0007669"/>
    <property type="project" value="InterPro"/>
</dbReference>
<keyword evidence="5 6" id="KW-0326">Glycosidase</keyword>
<evidence type="ECO:0000313" key="9">
    <source>
        <dbReference type="Proteomes" id="UP000838756"/>
    </source>
</evidence>
<dbReference type="InterPro" id="IPR011330">
    <property type="entry name" value="Glyco_hydro/deAcase_b/a-brl"/>
</dbReference>
<dbReference type="Pfam" id="PF01074">
    <property type="entry name" value="Glyco_hydro_38N"/>
    <property type="match status" value="1"/>
</dbReference>
<dbReference type="InterPro" id="IPR000602">
    <property type="entry name" value="Glyco_hydro_38_N"/>
</dbReference>
<comment type="caution">
    <text evidence="8">The sequence shown here is derived from an EMBL/GenBank/DDBJ whole genome shotgun (WGS) entry which is preliminary data.</text>
</comment>
<dbReference type="GO" id="GO:0030246">
    <property type="term" value="F:carbohydrate binding"/>
    <property type="evidence" value="ECO:0007669"/>
    <property type="project" value="InterPro"/>
</dbReference>
<evidence type="ECO:0000256" key="1">
    <source>
        <dbReference type="ARBA" id="ARBA00009792"/>
    </source>
</evidence>
<dbReference type="EMBL" id="CAKXAJ010019382">
    <property type="protein sequence ID" value="CAH2218313.1"/>
    <property type="molecule type" value="Genomic_DNA"/>
</dbReference>
<dbReference type="OrthoDB" id="10261055at2759"/>
<dbReference type="SUPFAM" id="SSF88688">
    <property type="entry name" value="Families 57/38 glycoside transferase middle domain"/>
    <property type="match status" value="1"/>
</dbReference>
<gene>
    <name evidence="8" type="primary">jg18829</name>
    <name evidence="8" type="ORF">PAEG_LOCUS6150</name>
</gene>
<feature type="domain" description="Glycoside hydrolase family 38 central" evidence="7">
    <location>
        <begin position="371"/>
        <end position="454"/>
    </location>
</feature>
<dbReference type="InterPro" id="IPR015341">
    <property type="entry name" value="Glyco_hydro_38_cen"/>
</dbReference>
<dbReference type="Pfam" id="PF07748">
    <property type="entry name" value="Glyco_hydro_38C"/>
    <property type="match status" value="1"/>
</dbReference>
<evidence type="ECO:0000259" key="7">
    <source>
        <dbReference type="SMART" id="SM00872"/>
    </source>
</evidence>
<dbReference type="GO" id="GO:0046872">
    <property type="term" value="F:metal ion binding"/>
    <property type="evidence" value="ECO:0007669"/>
    <property type="project" value="UniProtKB-KW"/>
</dbReference>
<dbReference type="GO" id="GO:0006013">
    <property type="term" value="P:mannose metabolic process"/>
    <property type="evidence" value="ECO:0007669"/>
    <property type="project" value="InterPro"/>
</dbReference>
<dbReference type="EC" id="3.2.1.-" evidence="6"/>
<dbReference type="Gene3D" id="1.20.1270.50">
    <property type="entry name" value="Glycoside hydrolase family 38, central domain"/>
    <property type="match status" value="1"/>
</dbReference>